<accession>B3KQX1</accession>
<reference evidence="9 10" key="3">
    <citation type="journal article" date="2003" name="Nature">
        <title>The DNA sequence of human chromosome 7.</title>
        <authorList>
            <person name="Hillier L.W."/>
            <person name="Fulton R.S."/>
            <person name="Fulton L.A."/>
            <person name="Graves T.A."/>
            <person name="Pepin K.H."/>
            <person name="Wagner-McPherson C."/>
            <person name="Layman D."/>
            <person name="Maas J."/>
            <person name="Jaeger S."/>
            <person name="Walker R."/>
            <person name="Wylie K."/>
            <person name="Sekhon M."/>
            <person name="Becker M.C."/>
            <person name="O'Laughlin M.D."/>
            <person name="Schaller M.E."/>
            <person name="Fewell G.A."/>
            <person name="Delehaunty K.D."/>
            <person name="Miner T.L."/>
            <person name="Nash W.E."/>
            <person name="Cordes M."/>
            <person name="Du H."/>
            <person name="Sun H."/>
            <person name="Edwards J."/>
            <person name="Bradshaw-Cordum H."/>
            <person name="Ali J."/>
            <person name="Andrews S."/>
            <person name="Isak A."/>
            <person name="Vanbrunt A."/>
            <person name="Nguyen C."/>
            <person name="Du F."/>
            <person name="Lamar B."/>
            <person name="Courtney L."/>
            <person name="Kalicki J."/>
            <person name="Ozersky P."/>
            <person name="Bielicki L."/>
            <person name="Scott K."/>
            <person name="Holmes A."/>
            <person name="Harkins R."/>
            <person name="Harris A."/>
            <person name="Strong C.M."/>
            <person name="Hou S."/>
            <person name="Tomlinson C."/>
            <person name="Dauphin-Kohlberg S."/>
            <person name="Kozlowicz-Reilly A."/>
            <person name="Leonard S."/>
            <person name="Rohlfing T."/>
            <person name="Rock S.M."/>
            <person name="Tin-Wollam A.M."/>
            <person name="Abbott A."/>
            <person name="Minx P."/>
            <person name="Maupin R."/>
            <person name="Strowmatt C."/>
            <person name="Latreille P."/>
            <person name="Miller N."/>
            <person name="Johnson D."/>
            <person name="Murray J."/>
            <person name="Woessner J.P."/>
            <person name="Wendl M.C."/>
            <person name="Yang S.P."/>
            <person name="Schultz B.R."/>
            <person name="Wallis J.W."/>
            <person name="Spieth J."/>
            <person name="Bieri T.A."/>
            <person name="Nelson J.O."/>
            <person name="Berkowicz N."/>
            <person name="Wohldmann P.E."/>
            <person name="Cook L.L."/>
            <person name="Hickenbotham M.T."/>
            <person name="Eldred J."/>
            <person name="Williams D."/>
            <person name="Bedell J.A."/>
            <person name="Mardis E.R."/>
            <person name="Clifton S.W."/>
            <person name="Chissoe S.L."/>
            <person name="Marra M.A."/>
            <person name="Raymond C."/>
            <person name="Haugen E."/>
            <person name="Gillett W."/>
            <person name="Zhou Y."/>
            <person name="James R."/>
            <person name="Phelps K."/>
            <person name="Iadanoto S."/>
            <person name="Bubb K."/>
            <person name="Simms E."/>
            <person name="Levy R."/>
            <person name="Clendenning J."/>
            <person name="Kaul R."/>
            <person name="Kent W.J."/>
            <person name="Furey T.S."/>
            <person name="Baertsch R.A."/>
            <person name="Brent M.R."/>
            <person name="Keibler E."/>
            <person name="Flicek P."/>
            <person name="Bork P."/>
            <person name="Suyama M."/>
            <person name="Bailey J.A."/>
            <person name="Portnoy M.E."/>
            <person name="Torrents D."/>
            <person name="Chinwalla A.T."/>
            <person name="Gish W.R."/>
            <person name="Eddy S.R."/>
            <person name="McPherson J.D."/>
            <person name="Olson M.V."/>
            <person name="Eichler E.E."/>
            <person name="Green E.D."/>
            <person name="Waterston R.H."/>
            <person name="Wilson R.K."/>
        </authorList>
    </citation>
    <scope>NUCLEOTIDE SEQUENCE [LARGE SCALE GENOMIC DNA]</scope>
</reference>
<dbReference type="InterPro" id="IPR051991">
    <property type="entry name" value="Mitoribosomal_protein_bL32"/>
</dbReference>
<dbReference type="SMR" id="B3KQX1"/>
<keyword evidence="6" id="KW-0732">Signal</keyword>
<evidence type="ECO:0000256" key="6">
    <source>
        <dbReference type="SAM" id="SignalP"/>
    </source>
</evidence>
<sequence length="107" mass="12095">MALAMLVLVVSPWSAARGVLRNYWERLLRKLPQSRPGFPSPPWGPALAVQGPAMFTEPANDTSGSKENSSLLDSIFWMAAPKNRRTIEVNRCRRRNPQKLIKVKVMH</sequence>
<reference evidence="9" key="1">
    <citation type="journal article" date="2001" name="Nature">
        <title>Initial sequencing and analysis of the human genome.</title>
        <authorList>
            <consortium name="International Human Genome Sequencing Consortium"/>
            <person name="Lander E.S."/>
            <person name="Linton L.M."/>
            <person name="Birren B."/>
            <person name="Nusbaum C."/>
            <person name="Zody M.C."/>
            <person name="Baldwin J."/>
            <person name="Devon K."/>
            <person name="Dewar K."/>
            <person name="Doyle M."/>
            <person name="FitzHugh W."/>
            <person name="Funke R."/>
            <person name="Gage D."/>
            <person name="Harris K."/>
            <person name="Heaford A."/>
            <person name="Howland J."/>
            <person name="Kann L."/>
            <person name="Lehoczky J."/>
            <person name="LeVine R."/>
            <person name="McEwan P."/>
            <person name="McKernan K."/>
            <person name="Meldrim J."/>
            <person name="Mesirov J.P."/>
            <person name="Miranda C."/>
            <person name="Morris W."/>
            <person name="Naylor J."/>
            <person name="Raymond C."/>
            <person name="Rosetti M."/>
            <person name="Santos R."/>
            <person name="Sheridan A."/>
            <person name="Sougnez C."/>
            <person name="Stange-Thomann N."/>
            <person name="Stojanovic N."/>
            <person name="Subramanian A."/>
            <person name="Wyman D."/>
            <person name="Rogers J."/>
            <person name="Sulston J."/>
            <person name="Ainscough R."/>
            <person name="Beck S."/>
            <person name="Bentley D."/>
            <person name="Burton J."/>
            <person name="Clee C."/>
            <person name="Carter N."/>
            <person name="Coulson A."/>
            <person name="Deadman R."/>
            <person name="Deloukas P."/>
            <person name="Dunham A."/>
            <person name="Dunham I."/>
            <person name="Durbin R."/>
            <person name="French L."/>
            <person name="Grafham D."/>
            <person name="Gregory S."/>
            <person name="Hubbard T."/>
            <person name="Humphray S."/>
            <person name="Hunt A."/>
            <person name="Jones M."/>
            <person name="Lloyd C."/>
            <person name="McMurray A."/>
            <person name="Matthews L."/>
            <person name="Mercer S."/>
            <person name="Milne S."/>
            <person name="Mullikin J.C."/>
            <person name="Mungall A."/>
            <person name="Plumb R."/>
            <person name="Ross M."/>
            <person name="Shownkeen R."/>
            <person name="Sims S."/>
            <person name="Waterston R.H."/>
            <person name="Wilson R.K."/>
            <person name="Hillier L.W."/>
            <person name="McPherson J.D."/>
            <person name="Marra M.A."/>
            <person name="Mardis E.R."/>
            <person name="Fulton L.A."/>
            <person name="Chinwalla A.T."/>
            <person name="Pepin K.H."/>
            <person name="Gish W.R."/>
            <person name="Chissoe S.L."/>
            <person name="Wendl M.C."/>
            <person name="Delehaunty K.D."/>
            <person name="Miner T.L."/>
            <person name="Delehaunty A."/>
            <person name="Kramer J.B."/>
            <person name="Cook L.L."/>
            <person name="Fulton R.S."/>
            <person name="Johnson D.L."/>
            <person name="Minx P.J."/>
            <person name="Clifton S.W."/>
            <person name="Hawkins T."/>
            <person name="Branscomb E."/>
            <person name="Predki P."/>
            <person name="Richardson P."/>
            <person name="Wenning S."/>
            <person name="Slezak T."/>
            <person name="Doggett N."/>
            <person name="Cheng J.F."/>
            <person name="Olsen A."/>
            <person name="Lucas S."/>
            <person name="Elkin C."/>
            <person name="Uberbacher E."/>
            <person name="Frazier M."/>
            <person name="Gibbs R.A."/>
            <person name="Muzny D.M."/>
            <person name="Scherer S.E."/>
            <person name="Bouck J.B."/>
            <person name="Sodergren E.J."/>
            <person name="Worley K.C."/>
            <person name="Rives C.M."/>
            <person name="Gorrell J.H."/>
            <person name="Metzker M.L."/>
            <person name="Naylor S.L."/>
            <person name="Kucherlapati R.S."/>
            <person name="Nelson D.L."/>
            <person name="Weinstock G.M."/>
            <person name="Sakaki Y."/>
            <person name="Fujiyama A."/>
            <person name="Hattori M."/>
            <person name="Yada T."/>
            <person name="Toyoda A."/>
            <person name="Itoh T."/>
            <person name="Kawagoe C."/>
            <person name="Watanabe H."/>
            <person name="Totoki Y."/>
            <person name="Taylor T."/>
            <person name="Weissenbach J."/>
            <person name="Heilig R."/>
            <person name="Saurin W."/>
            <person name="Artiguenave F."/>
            <person name="Brottier P."/>
            <person name="Bruls T."/>
            <person name="Pelletier E."/>
            <person name="Robert C."/>
            <person name="Wincker P."/>
            <person name="Smith D.R."/>
            <person name="Doucette-Stamm L."/>
            <person name="Rubenfield M."/>
            <person name="Weinstock K."/>
            <person name="Lee H.M."/>
            <person name="Dubois J."/>
            <person name="Rosenthal A."/>
            <person name="Platzer M."/>
            <person name="Nyakatura G."/>
            <person name="Taudien S."/>
            <person name="Rump A."/>
            <person name="Yang H."/>
            <person name="Yu J."/>
            <person name="Wang J."/>
            <person name="Huang G."/>
            <person name="Gu J."/>
            <person name="Hood L."/>
            <person name="Rowen L."/>
            <person name="Madan A."/>
            <person name="Qin S."/>
            <person name="Davis R.W."/>
            <person name="Federspiel N.A."/>
            <person name="Abola A.P."/>
            <person name="Proctor M.J."/>
            <person name="Myers R.M."/>
            <person name="Schmutz J."/>
            <person name="Dickson M."/>
            <person name="Grimwood J."/>
            <person name="Cox D.R."/>
            <person name="Olson M.V."/>
            <person name="Kaul R."/>
            <person name="Raymond C."/>
            <person name="Shimizu N."/>
            <person name="Kawasaki K."/>
            <person name="Minoshima S."/>
            <person name="Evans G.A."/>
            <person name="Athanasiou M."/>
            <person name="Schultz R."/>
            <person name="Roe B.A."/>
            <person name="Chen F."/>
            <person name="Pan H."/>
            <person name="Ramser J."/>
            <person name="Lehrach H."/>
            <person name="Reinhardt R."/>
            <person name="McCombie W.R."/>
            <person name="de la Bastide M."/>
            <person name="Dedhia N."/>
            <person name="Blocker H."/>
            <person name="Hornischer K."/>
            <person name="Nordsiek G."/>
            <person name="Agarwala R."/>
            <person name="Aravind L."/>
            <person name="Bailey J.A."/>
            <person name="Bateman A."/>
            <person name="Batzoglou S."/>
            <person name="Birney E."/>
            <person name="Bork P."/>
            <person name="Brown D.G."/>
            <person name="Burge C.B."/>
            <person name="Cerutti L."/>
            <person name="Chen H.C."/>
            <person name="Church D."/>
            <person name="Clamp M."/>
            <person name="Copley R.R."/>
            <person name="Doerks T."/>
            <person name="Eddy S.R."/>
            <person name="Eichler E.E."/>
            <person name="Furey T.S."/>
            <person name="Galagan J."/>
            <person name="Gilbert J.G."/>
            <person name="Harmon C."/>
            <person name="Hayashizaki Y."/>
            <person name="Haussler D."/>
            <person name="Hermjakob H."/>
            <person name="Hokamp K."/>
            <person name="Jang W."/>
            <person name="Johnson L.S."/>
            <person name="Jones T.A."/>
            <person name="Kasif S."/>
            <person name="Kaspryzk A."/>
            <person name="Kennedy S."/>
            <person name="Kent W.J."/>
            <person name="Kitts P."/>
            <person name="Koonin E.V."/>
            <person name="Korf I."/>
            <person name="Kulp D."/>
            <person name="Lancet D."/>
            <person name="Lowe T.M."/>
            <person name="McLysaght A."/>
            <person name="Mikkelsen T."/>
            <person name="Moran J.V."/>
            <person name="Mulder N."/>
            <person name="Pollara V.J."/>
            <person name="Ponting C.P."/>
            <person name="Schuler G."/>
            <person name="Schultz J."/>
            <person name="Slater G."/>
            <person name="Smit A.F."/>
            <person name="Stupka E."/>
            <person name="Szustakowski J."/>
            <person name="Thierry-Mieg D."/>
            <person name="Thierry-Mieg J."/>
            <person name="Wagner L."/>
            <person name="Wallis J."/>
            <person name="Wheeler R."/>
            <person name="Williams A."/>
            <person name="Wolf Y.I."/>
            <person name="Wolfe K.H."/>
            <person name="Yang S.P."/>
            <person name="Yeh R.F."/>
            <person name="Collins F."/>
            <person name="Guyer M.S."/>
            <person name="Peterson J."/>
            <person name="Felsenfeld A."/>
            <person name="Wetterstrand K.A."/>
            <person name="Patrinos A."/>
            <person name="Morgan M.J."/>
            <person name="de Jong P."/>
            <person name="Catanese J.J."/>
            <person name="Osoegawa K."/>
            <person name="Shizuya H."/>
            <person name="Choi S."/>
            <person name="Chen Y.J."/>
        </authorList>
    </citation>
    <scope>NUCLEOTIDE SEQUENCE [LARGE SCALE GENOMIC DNA]</scope>
</reference>
<keyword evidence="10" id="KW-1185">Reference proteome</keyword>
<proteinExistence type="evidence at protein level"/>
<keyword evidence="11" id="KW-1267">Proteomics identification</keyword>
<keyword evidence="5" id="KW-0687">Ribonucleoprotein</keyword>
<evidence type="ECO:0007829" key="11">
    <source>
        <dbReference type="PeptideAtlas" id="B3KQX1"/>
    </source>
</evidence>
<evidence type="ECO:0000256" key="1">
    <source>
        <dbReference type="ARBA" id="ARBA00004173"/>
    </source>
</evidence>
<dbReference type="OrthoDB" id="2014905at2759"/>
<reference evidence="9" key="5">
    <citation type="journal article" date="2004" name="Nature">
        <title>Finishing the euchromatic sequence of the human genome.</title>
        <authorList>
            <consortium name="International Human Genome Sequencing Consortium"/>
        </authorList>
    </citation>
    <scope>NUCLEOTIDE SEQUENCE [LARGE SCALE GENOMIC DNA]</scope>
</reference>
<protein>
    <submittedName>
        <fullName evidence="8 9">Mitochondrial ribosomal protein L32</fullName>
    </submittedName>
    <submittedName>
        <fullName evidence="7">cDNA FLJ33232 fis, clone ASTRO2002024, highly similar to 39S ribosomal protein L32, mitochondrial</fullName>
    </submittedName>
</protein>
<dbReference type="PANTHER" id="PTHR21026">
    <property type="entry name" value="39S RIBOSOMAL PROTEIN L32, MITOCHONDRIAL"/>
    <property type="match status" value="1"/>
</dbReference>
<comment type="subcellular location">
    <subcellularLocation>
        <location evidence="1">Mitochondrion</location>
    </subcellularLocation>
</comment>
<dbReference type="Proteomes" id="UP000005640">
    <property type="component" value="Chromosome 7"/>
</dbReference>
<organism evidence="7">
    <name type="scientific">Homo sapiens</name>
    <name type="common">Human</name>
    <dbReference type="NCBI Taxonomy" id="9606"/>
    <lineage>
        <taxon>Eukaryota</taxon>
        <taxon>Metazoa</taxon>
        <taxon>Chordata</taxon>
        <taxon>Craniata</taxon>
        <taxon>Vertebrata</taxon>
        <taxon>Euteleostomi</taxon>
        <taxon>Mammalia</taxon>
        <taxon>Eutheria</taxon>
        <taxon>Euarchontoglires</taxon>
        <taxon>Primates</taxon>
        <taxon>Haplorrhini</taxon>
        <taxon>Catarrhini</taxon>
        <taxon>Hominidae</taxon>
        <taxon>Homo</taxon>
    </lineage>
</organism>
<dbReference type="Bgee" id="ENSG00000106591">
    <property type="expression patterns" value="Expressed in oocyte and 191 other cell types or tissues"/>
</dbReference>
<keyword evidence="4" id="KW-0496">Mitochondrion</keyword>
<dbReference type="Ensembl" id="ENST00000432845.1">
    <property type="protein sequence ID" value="ENSP00000415581.1"/>
    <property type="gene ID" value="ENSG00000106591.4"/>
</dbReference>
<evidence type="ECO:0000313" key="9">
    <source>
        <dbReference type="Ensembl" id="ENSP00000415581.1"/>
    </source>
</evidence>
<dbReference type="EMBL" id="CH471073">
    <property type="protein sequence ID" value="EAW94154.1"/>
    <property type="molecule type" value="Genomic_DNA"/>
</dbReference>
<dbReference type="GO" id="GO:1990904">
    <property type="term" value="C:ribonucleoprotein complex"/>
    <property type="evidence" value="ECO:0007669"/>
    <property type="project" value="UniProtKB-KW"/>
</dbReference>
<dbReference type="AlphaFoldDB" id="B3KQX1"/>
<dbReference type="ChiTaRS" id="MRPL32">
    <property type="organism name" value="human"/>
</dbReference>
<comment type="similarity">
    <text evidence="2">Belongs to the bacterial ribosomal protein bL32 family.</text>
</comment>
<reference evidence="8" key="6">
    <citation type="submission" date="2005-07" db="EMBL/GenBank/DDBJ databases">
        <authorList>
            <person name="Mural R.J."/>
            <person name="Istrail S."/>
            <person name="Sutton G."/>
            <person name="Florea L."/>
            <person name="Halpern A.L."/>
            <person name="Mobarry C.M."/>
            <person name="Lippert R."/>
            <person name="Walenz B."/>
            <person name="Shatkay H."/>
            <person name="Dew I."/>
            <person name="Miller J.R."/>
            <person name="Flanigan M.J."/>
            <person name="Edwards N.J."/>
            <person name="Bolanos R."/>
            <person name="Fasulo D."/>
            <person name="Halldorsson B.V."/>
            <person name="Hannenhalli S."/>
            <person name="Turner R."/>
            <person name="Yooseph S."/>
            <person name="Lu F."/>
            <person name="Nusskern D.R."/>
            <person name="Shue B.C."/>
            <person name="Zheng X.H."/>
            <person name="Zhong F."/>
            <person name="Delcher A.L."/>
            <person name="Huson D.H."/>
            <person name="Kravitz S.A."/>
            <person name="Mouchard L."/>
            <person name="Reinert K."/>
            <person name="Remington K.A."/>
            <person name="Clark A.G."/>
            <person name="Waterman M.S."/>
            <person name="Eichler E.E."/>
            <person name="Adams M.D."/>
            <person name="Hunkapiller M.W."/>
            <person name="Myers E.W."/>
            <person name="Venter J.C."/>
        </authorList>
    </citation>
    <scope>NUCLEOTIDE SEQUENCE</scope>
</reference>
<name>B3KQX1_HUMAN</name>
<dbReference type="GeneTree" id="ENSGT00390000014996"/>
<evidence type="ECO:0000256" key="5">
    <source>
        <dbReference type="ARBA" id="ARBA00023274"/>
    </source>
</evidence>
<reference evidence="8" key="2">
    <citation type="journal article" date="2001" name="Science">
        <title>The sequence of the human genome.</title>
        <authorList>
            <person name="Venter J.C."/>
            <person name="Adams M.D."/>
            <person name="Myers E.W."/>
            <person name="Li P.W."/>
            <person name="Mural R.J."/>
            <person name="Sutton G.G."/>
            <person name="Smith H.O."/>
            <person name="Yandell M."/>
            <person name="Evans C.A."/>
            <person name="Holt R.A."/>
            <person name="Gocayne J.D."/>
            <person name="Amanatides P."/>
            <person name="Ballew R.M."/>
            <person name="Huson D.H."/>
            <person name="Wortman J.R."/>
            <person name="Zhang Q."/>
            <person name="Kodira C.D."/>
            <person name="Zheng X.H."/>
            <person name="Chen L."/>
            <person name="Skupski M."/>
            <person name="Subramanian G."/>
            <person name="Thomas P.D."/>
            <person name="Zhang J."/>
            <person name="Gabor Miklos G.L."/>
            <person name="Nelson C."/>
            <person name="Broder S."/>
            <person name="Clark A.G."/>
            <person name="Nadeau J."/>
            <person name="McKusick V.A."/>
            <person name="Zinder N."/>
            <person name="Levine A.J."/>
            <person name="Roberts R.J."/>
            <person name="Simon M."/>
            <person name="Slayman C."/>
            <person name="Hunkapiller M."/>
            <person name="Bolanos R."/>
            <person name="Delcher A."/>
            <person name="Dew I."/>
            <person name="Fasulo D."/>
            <person name="Flanigan M."/>
            <person name="Florea L."/>
            <person name="Halpern A."/>
            <person name="Hannenhalli S."/>
            <person name="Kravitz S."/>
            <person name="Levy S."/>
            <person name="Mobarry C."/>
            <person name="Reinert K."/>
            <person name="Remington K."/>
            <person name="Abu-Threideh J."/>
            <person name="Beasley E."/>
            <person name="Biddick K."/>
            <person name="Bonazzi V."/>
            <person name="Brandon R."/>
            <person name="Cargill M."/>
            <person name="Chandramouliswaran I."/>
            <person name="Charlab R."/>
            <person name="Chaturvedi K."/>
            <person name="Deng Z."/>
            <person name="Di Francesco V."/>
            <person name="Dunn P."/>
            <person name="Eilbeck K."/>
            <person name="Evangelista C."/>
            <person name="Gabrielian A.E."/>
            <person name="Gan W."/>
            <person name="Ge W."/>
            <person name="Gong F."/>
            <person name="Gu Z."/>
            <person name="Guan P."/>
            <person name="Heiman T.J."/>
            <person name="Higgins M.E."/>
            <person name="Ji R.R."/>
            <person name="Ke Z."/>
            <person name="Ketchum K.A."/>
            <person name="Lai Z."/>
            <person name="Lei Y."/>
            <person name="Li Z."/>
            <person name="Li J."/>
            <person name="Liang Y."/>
            <person name="Lin X."/>
            <person name="Lu F."/>
            <person name="Merkulov G.V."/>
            <person name="Milshina N."/>
            <person name="Moore H.M."/>
            <person name="Naik A.K."/>
            <person name="Narayan V.A."/>
            <person name="Neelam B."/>
            <person name="Nusskern D."/>
            <person name="Rusch D.B."/>
            <person name="Salzberg S."/>
            <person name="Shao W."/>
            <person name="Shue B."/>
            <person name="Sun J."/>
            <person name="Wang Z."/>
            <person name="Wang A."/>
            <person name="Wang X."/>
            <person name="Wang J."/>
            <person name="Wei M."/>
            <person name="Wides R."/>
            <person name="Xiao C."/>
            <person name="Yan C."/>
            <person name="Yao A."/>
            <person name="Ye J."/>
            <person name="Zhan M."/>
            <person name="Zhang W."/>
            <person name="Zhang H."/>
            <person name="Zhao Q."/>
            <person name="Zheng L."/>
            <person name="Zhong F."/>
            <person name="Zhong W."/>
            <person name="Zhu S."/>
            <person name="Zhao S."/>
            <person name="Gilbert D."/>
            <person name="Baumhueter S."/>
            <person name="Spier G."/>
            <person name="Carter C."/>
            <person name="Cravchik A."/>
            <person name="Woodage T."/>
            <person name="Ali F."/>
            <person name="An H."/>
            <person name="Awe A."/>
            <person name="Baldwin D."/>
            <person name="Baden H."/>
            <person name="Barnstead M."/>
            <person name="Barrow I."/>
            <person name="Beeson K."/>
            <person name="Busam D."/>
            <person name="Carver A."/>
            <person name="Center A."/>
            <person name="Cheng M.L."/>
            <person name="Curry L."/>
            <person name="Danaher S."/>
            <person name="Davenport L."/>
            <person name="Desilets R."/>
            <person name="Dietz S."/>
            <person name="Dodson K."/>
            <person name="Doup L."/>
            <person name="Ferriera S."/>
            <person name="Garg N."/>
            <person name="Gluecksmann A."/>
            <person name="Hart B."/>
            <person name="Haynes J."/>
            <person name="Haynes C."/>
            <person name="Heiner C."/>
            <person name="Hladun S."/>
            <person name="Hostin D."/>
            <person name="Houck J."/>
            <person name="Howland T."/>
            <person name="Ibegwam C."/>
            <person name="Johnson J."/>
            <person name="Kalush F."/>
            <person name="Kline L."/>
            <person name="Koduru S."/>
            <person name="Love A."/>
            <person name="Mann F."/>
            <person name="May D."/>
            <person name="McCawley S."/>
            <person name="McIntosh T."/>
            <person name="McMullen I."/>
            <person name="Moy M."/>
            <person name="Moy L."/>
            <person name="Murphy B."/>
            <person name="Nelson K."/>
            <person name="Pfannkoch C."/>
            <person name="Pratts E."/>
            <person name="Puri V."/>
            <person name="Qureshi H."/>
            <person name="Reardon M."/>
            <person name="Rodriguez R."/>
            <person name="Rogers Y.H."/>
            <person name="Romblad D."/>
            <person name="Ruhfel B."/>
            <person name="Scott R."/>
            <person name="Sitter C."/>
            <person name="Smallwood M."/>
            <person name="Stewart E."/>
            <person name="Strong R."/>
            <person name="Suh E."/>
            <person name="Thomas R."/>
            <person name="Tint N.N."/>
            <person name="Tse S."/>
            <person name="Vech C."/>
            <person name="Wang G."/>
            <person name="Wetter J."/>
            <person name="Williams S."/>
            <person name="Williams M."/>
            <person name="Windsor S."/>
            <person name="Winn-Deen E."/>
            <person name="Wolfe K."/>
            <person name="Zaveri J."/>
            <person name="Zaveri K."/>
            <person name="Abril J.F."/>
            <person name="Guigo R."/>
            <person name="Campbell M.J."/>
            <person name="Sjolander K.V."/>
            <person name="Karlak B."/>
            <person name="Kejariwal A."/>
            <person name="Mi H."/>
            <person name="Lazareva B."/>
            <person name="Hatton T."/>
            <person name="Narechania A."/>
            <person name="Diemer K."/>
            <person name="Muruganujan A."/>
            <person name="Guo N."/>
            <person name="Sato S."/>
            <person name="Bafna V."/>
            <person name="Istrail S."/>
            <person name="Lippert R."/>
            <person name="Schwartz R."/>
            <person name="Walenz B."/>
            <person name="Yooseph S."/>
            <person name="Allen D."/>
            <person name="Basu A."/>
            <person name="Baxendale J."/>
            <person name="Blick L."/>
            <person name="Caminha M."/>
            <person name="Carnes-Stine J."/>
            <person name="Caulk P."/>
            <person name="Chiang Y.H."/>
            <person name="Coyne M."/>
            <person name="Dahlke C."/>
            <person name="Mays A."/>
            <person name="Dombroski M."/>
            <person name="Donnelly M."/>
            <person name="Ely D."/>
            <person name="Esparham S."/>
            <person name="Fosler C."/>
            <person name="Gire H."/>
            <person name="Glanowski S."/>
            <person name="Glasser K."/>
            <person name="Glodek A."/>
            <person name="Gorokhov M."/>
            <person name="Graham K."/>
            <person name="Gropman B."/>
            <person name="Harris M."/>
            <person name="Heil J."/>
            <person name="Henderson S."/>
            <person name="Hoover J."/>
            <person name="Jennings D."/>
            <person name="Jordan C."/>
            <person name="Jordan J."/>
            <person name="Kasha J."/>
            <person name="Kagan L."/>
            <person name="Kraft C."/>
            <person name="Levitsky A."/>
            <person name="Lewis M."/>
            <person name="Liu X."/>
            <person name="Lopez J."/>
            <person name="Ma D."/>
            <person name="Majoros W."/>
            <person name="McDaniel J."/>
            <person name="Murphy S."/>
            <person name="Newman M."/>
            <person name="Nguyen T."/>
            <person name="Nguyen N."/>
            <person name="Nodell M."/>
            <person name="Pan S."/>
            <person name="Peck J."/>
            <person name="Peterson M."/>
            <person name="Rowe W."/>
            <person name="Sanders R."/>
            <person name="Scott J."/>
            <person name="Simpson M."/>
            <person name="Smith T."/>
            <person name="Sprague A."/>
            <person name="Stockwell T."/>
            <person name="Turner R."/>
            <person name="Venter E."/>
            <person name="Wang M."/>
            <person name="Wen M."/>
            <person name="Wu D."/>
            <person name="Wu M."/>
            <person name="Xia A."/>
            <person name="Zandieh A."/>
            <person name="Zhu X."/>
        </authorList>
    </citation>
    <scope>NUCLEOTIDE SEQUENCE</scope>
</reference>
<dbReference type="GO" id="GO:0005739">
    <property type="term" value="C:mitochondrion"/>
    <property type="evidence" value="ECO:0007669"/>
    <property type="project" value="UniProtKB-SubCell"/>
</dbReference>
<dbReference type="HGNC" id="HGNC:14035">
    <property type="gene designation" value="MRPL32"/>
</dbReference>
<dbReference type="OpenTargets" id="ENSG00000106591"/>
<dbReference type="PANTHER" id="PTHR21026:SF2">
    <property type="entry name" value="LARGE RIBOSOMAL SUBUNIT PROTEIN BL32M"/>
    <property type="match status" value="1"/>
</dbReference>
<evidence type="ECO:0000313" key="8">
    <source>
        <dbReference type="EMBL" id="EAW94154.1"/>
    </source>
</evidence>
<evidence type="ECO:0000256" key="4">
    <source>
        <dbReference type="ARBA" id="ARBA00023128"/>
    </source>
</evidence>
<keyword evidence="3 7" id="KW-0689">Ribosomal protein</keyword>
<evidence type="ECO:0000256" key="3">
    <source>
        <dbReference type="ARBA" id="ARBA00022980"/>
    </source>
</evidence>
<feature type="signal peptide" evidence="6">
    <location>
        <begin position="1"/>
        <end position="18"/>
    </location>
</feature>
<dbReference type="EMBL" id="AC010132">
    <property type="status" value="NOT_ANNOTATED_CDS"/>
    <property type="molecule type" value="Genomic_DNA"/>
</dbReference>
<gene>
    <name evidence="8 9" type="primary">MRPL32</name>
    <name evidence="8" type="ORF">hCG_19886</name>
</gene>
<dbReference type="EMBL" id="AK090551">
    <property type="protein sequence ID" value="BAG52183.1"/>
    <property type="molecule type" value="mRNA"/>
</dbReference>
<dbReference type="UCSC" id="uc064dbn.1">
    <property type="organism name" value="human"/>
</dbReference>
<reference evidence="7" key="4">
    <citation type="journal article" date="2004" name="Nat. Genet.">
        <title>Complete sequencing and characterization of 21,243 full-length human cDNAs.</title>
        <authorList>
            <person name="Ota T."/>
            <person name="Suzuki Y."/>
            <person name="Nishikawa T."/>
            <person name="Otsuki T."/>
            <person name="Sugiyama T."/>
            <person name="Irie R."/>
            <person name="Wakamatsu A."/>
            <person name="Hayashi K."/>
            <person name="Sato H."/>
            <person name="Nagai K."/>
            <person name="Kimura K."/>
            <person name="Makita H."/>
            <person name="Sekine M."/>
            <person name="Obayashi M."/>
            <person name="Nishi T."/>
            <person name="Shibahara T."/>
            <person name="Tanaka T."/>
            <person name="Ishii S."/>
            <person name="Yamamoto J."/>
            <person name="Saito K."/>
            <person name="Kawai Y."/>
            <person name="Isono Y."/>
            <person name="Nakamura Y."/>
            <person name="Nagahari K."/>
            <person name="Murakami K."/>
            <person name="Yasuda T."/>
            <person name="Iwayanagi T."/>
            <person name="Wagatsuma M."/>
            <person name="Shiratori A."/>
            <person name="Sudo H."/>
            <person name="Hosoiri T."/>
            <person name="Kaku Y."/>
            <person name="Kodaira H."/>
            <person name="Kondo H."/>
            <person name="Sugawara M."/>
            <person name="Takahashi M."/>
            <person name="Kanda K."/>
            <person name="Yokoi T."/>
            <person name="Furuya T."/>
            <person name="Kikkawa E."/>
            <person name="Omura Y."/>
            <person name="Abe K."/>
            <person name="Kamihara K."/>
            <person name="Katsuta N."/>
            <person name="Sato K."/>
            <person name="Tanikawa M."/>
            <person name="Yamazaki M."/>
            <person name="Ninomiya K."/>
            <person name="Ishibashi T."/>
            <person name="Yamashita H."/>
            <person name="Murakawa K."/>
            <person name="Fujimori K."/>
            <person name="Tanai H."/>
            <person name="Kimata M."/>
            <person name="Watanabe M."/>
            <person name="Hiraoka S."/>
            <person name="Chiba Y."/>
            <person name="Ishida S."/>
            <person name="Ono Y."/>
            <person name="Takiguchi S."/>
            <person name="Watanabe S."/>
            <person name="Yosida M."/>
            <person name="Hotuta T."/>
            <person name="Kusano J."/>
            <person name="Kanehori K."/>
            <person name="Takahashi-Fujii A."/>
            <person name="Hara H."/>
            <person name="Tanase T."/>
            <person name="Nomura Y."/>
            <person name="Togiya S."/>
            <person name="Komai F."/>
            <person name="Hara R."/>
            <person name="Takeuchi K."/>
            <person name="Arita M."/>
            <person name="Imose N."/>
            <person name="Musashino K."/>
            <person name="Yuuki H."/>
            <person name="Oshima A."/>
            <person name="Sasaki N."/>
            <person name="Aotsuka S."/>
            <person name="Yoshikawa Y."/>
            <person name="Matsunawa H."/>
            <person name="Ichihara T."/>
            <person name="Shiohata N."/>
            <person name="Sano S."/>
            <person name="Moriya S."/>
            <person name="Momiyama H."/>
            <person name="Satoh N."/>
            <person name="Takami S."/>
            <person name="Terashima Y."/>
            <person name="Suzuki O."/>
            <person name="Nakagawa S."/>
            <person name="Senoh A."/>
            <person name="Mizoguchi H."/>
            <person name="Goto Y."/>
            <person name="Shimizu F."/>
            <person name="Wakebe H."/>
            <person name="Hishigaki H."/>
            <person name="Watanabe T."/>
            <person name="Sugiyama A."/>
            <person name="Takemoto M."/>
            <person name="Kawakami B."/>
            <person name="Yamazaki M."/>
            <person name="Watanabe K."/>
            <person name="Kumagai A."/>
            <person name="Itakura S."/>
            <person name="Fukuzumi Y."/>
            <person name="Fujimori Y."/>
            <person name="Komiyama M."/>
            <person name="Tashiro H."/>
            <person name="Tanigami A."/>
            <person name="Fujiwara T."/>
            <person name="Ono T."/>
            <person name="Yamada K."/>
            <person name="Fujii Y."/>
            <person name="Ozaki K."/>
            <person name="Hirao M."/>
            <person name="Ohmori Y."/>
            <person name="Kawabata A."/>
            <person name="Hikiji T."/>
            <person name="Kobatake N."/>
            <person name="Inagaki H."/>
            <person name="Ikema Y."/>
            <person name="Okamoto S."/>
            <person name="Okitani R."/>
            <person name="Kawakami T."/>
            <person name="Noguchi S."/>
            <person name="Itoh T."/>
            <person name="Shigeta K."/>
            <person name="Senba T."/>
            <person name="Matsumura K."/>
            <person name="Nakajima Y."/>
            <person name="Mizuno T."/>
            <person name="Morinaga M."/>
            <person name="Sasaki M."/>
            <person name="Togashi T."/>
            <person name="Oyama M."/>
            <person name="Hata H."/>
            <person name="Watanabe M."/>
            <person name="Komatsu T."/>
            <person name="Mizushima-Sugano J."/>
            <person name="Satoh T."/>
            <person name="Shirai Y."/>
            <person name="Takahashi Y."/>
            <person name="Nakagawa K."/>
            <person name="Okumura K."/>
            <person name="Nagase T."/>
            <person name="Nomura N."/>
            <person name="Kikuchi H."/>
            <person name="Masuho Y."/>
            <person name="Yamashita R."/>
            <person name="Nakai K."/>
            <person name="Yada T."/>
            <person name="Nakamura Y."/>
            <person name="Ohara O."/>
            <person name="Isogai T."/>
            <person name="Sugano S."/>
        </authorList>
    </citation>
    <scope>NUCLEOTIDE SEQUENCE</scope>
</reference>
<reference evidence="9" key="7">
    <citation type="submission" date="2025-05" db="UniProtKB">
        <authorList>
            <consortium name="Ensembl"/>
        </authorList>
    </citation>
    <scope>IDENTIFICATION</scope>
</reference>
<dbReference type="ExpressionAtlas" id="B3KQX1">
    <property type="expression patterns" value="baseline and differential"/>
</dbReference>
<evidence type="ECO:0000313" key="10">
    <source>
        <dbReference type="Proteomes" id="UP000005640"/>
    </source>
</evidence>
<feature type="chain" id="PRO_5014567663" evidence="6">
    <location>
        <begin position="19"/>
        <end position="107"/>
    </location>
</feature>
<dbReference type="VEuPathDB" id="HostDB:ENSG00000106591"/>
<dbReference type="HOGENOM" id="CLU_2209138_0_0_1"/>
<evidence type="ECO:0000313" key="7">
    <source>
        <dbReference type="EMBL" id="BAG52183.1"/>
    </source>
</evidence>
<dbReference type="GO" id="GO:0005840">
    <property type="term" value="C:ribosome"/>
    <property type="evidence" value="ECO:0007669"/>
    <property type="project" value="UniProtKB-KW"/>
</dbReference>
<evidence type="ECO:0000256" key="2">
    <source>
        <dbReference type="ARBA" id="ARBA00008560"/>
    </source>
</evidence>